<dbReference type="KEGG" id="abe:ARB_06722"/>
<feature type="transmembrane region" description="Helical" evidence="1">
    <location>
        <begin position="12"/>
        <end position="30"/>
    </location>
</feature>
<keyword evidence="3" id="KW-1185">Reference proteome</keyword>
<sequence>MTLLNPWTSNFFNFFNFINFINLIYFNFNLSNDNNIIVITRTTTG</sequence>
<dbReference type="GeneID" id="9520685"/>
<evidence type="ECO:0000256" key="1">
    <source>
        <dbReference type="SAM" id="Phobius"/>
    </source>
</evidence>
<organism evidence="2 3">
    <name type="scientific">Arthroderma benhamiae (strain ATCC MYA-4681 / CBS 112371)</name>
    <name type="common">Trichophyton mentagrophytes</name>
    <dbReference type="NCBI Taxonomy" id="663331"/>
    <lineage>
        <taxon>Eukaryota</taxon>
        <taxon>Fungi</taxon>
        <taxon>Dikarya</taxon>
        <taxon>Ascomycota</taxon>
        <taxon>Pezizomycotina</taxon>
        <taxon>Eurotiomycetes</taxon>
        <taxon>Eurotiomycetidae</taxon>
        <taxon>Onygenales</taxon>
        <taxon>Arthrodermataceae</taxon>
        <taxon>Trichophyton</taxon>
    </lineage>
</organism>
<evidence type="ECO:0000313" key="3">
    <source>
        <dbReference type="Proteomes" id="UP000008866"/>
    </source>
</evidence>
<reference evidence="3" key="1">
    <citation type="journal article" date="2011" name="Genome Biol.">
        <title>Comparative and functional genomics provide insights into the pathogenicity of dermatophytic fungi.</title>
        <authorList>
            <person name="Burmester A."/>
            <person name="Shelest E."/>
            <person name="Gloeckner G."/>
            <person name="Heddergott C."/>
            <person name="Schindler S."/>
            <person name="Staib P."/>
            <person name="Heidel A."/>
            <person name="Felder M."/>
            <person name="Petzold A."/>
            <person name="Szafranski K."/>
            <person name="Feuermann M."/>
            <person name="Pedruzzi I."/>
            <person name="Priebe S."/>
            <person name="Groth M."/>
            <person name="Winkler R."/>
            <person name="Li W."/>
            <person name="Kniemeyer O."/>
            <person name="Schroeckh V."/>
            <person name="Hertweck C."/>
            <person name="Hube B."/>
            <person name="White T.C."/>
            <person name="Platzer M."/>
            <person name="Guthke R."/>
            <person name="Heitman J."/>
            <person name="Woestemeyer J."/>
            <person name="Zipfel P.F."/>
            <person name="Monod M."/>
            <person name="Brakhage A.A."/>
        </authorList>
    </citation>
    <scope>NUCLEOTIDE SEQUENCE [LARGE SCALE GENOMIC DNA]</scope>
    <source>
        <strain evidence="3">ATCC MYA-4681 / CBS 112371</strain>
    </source>
</reference>
<dbReference type="HOGENOM" id="CLU_215068_0_0_1"/>
<gene>
    <name evidence="2" type="ORF">ARB_06722</name>
</gene>
<keyword evidence="1" id="KW-0812">Transmembrane</keyword>
<name>D4ARH9_ARTBC</name>
<dbReference type="RefSeq" id="XP_003014962.1">
    <property type="nucleotide sequence ID" value="XM_003014916.1"/>
</dbReference>
<evidence type="ECO:0000313" key="2">
    <source>
        <dbReference type="EMBL" id="EFE34322.1"/>
    </source>
</evidence>
<dbReference type="EMBL" id="ABSU01000006">
    <property type="protein sequence ID" value="EFE34322.1"/>
    <property type="molecule type" value="Genomic_DNA"/>
</dbReference>
<keyword evidence="1" id="KW-1133">Transmembrane helix</keyword>
<comment type="caution">
    <text evidence="2">The sequence shown here is derived from an EMBL/GenBank/DDBJ whole genome shotgun (WGS) entry which is preliminary data.</text>
</comment>
<accession>D4ARH9</accession>
<protein>
    <submittedName>
        <fullName evidence="2">Uncharacterized protein</fullName>
    </submittedName>
</protein>
<proteinExistence type="predicted"/>
<keyword evidence="1" id="KW-0472">Membrane</keyword>
<dbReference type="Proteomes" id="UP000008866">
    <property type="component" value="Unassembled WGS sequence"/>
</dbReference>
<dbReference type="AlphaFoldDB" id="D4ARH9"/>